<evidence type="ECO:0000313" key="16">
    <source>
        <dbReference type="EMBL" id="KKB48000.1"/>
    </source>
</evidence>
<comment type="caution">
    <text evidence="16">The sequence shown here is derived from an EMBL/GenBank/DDBJ whole genome shotgun (WGS) entry which is preliminary data.</text>
</comment>
<keyword evidence="2 10" id="KW-0813">Transport</keyword>
<reference evidence="16 17" key="1">
    <citation type="submission" date="2013-04" db="EMBL/GenBank/DDBJ databases">
        <title>The Genome Sequence of Parabacteroides goldsteinii DSM 19448.</title>
        <authorList>
            <consortium name="The Broad Institute Genomics Platform"/>
            <person name="Earl A."/>
            <person name="Ward D."/>
            <person name="Feldgarden M."/>
            <person name="Gevers D."/>
            <person name="Martens E."/>
            <person name="Sakamoto M."/>
            <person name="Benno Y."/>
            <person name="Song Y."/>
            <person name="Liu C."/>
            <person name="Lee J."/>
            <person name="Bolanos M."/>
            <person name="Vaisanen M.L."/>
            <person name="Finegold S.M."/>
            <person name="Walker B."/>
            <person name="Young S."/>
            <person name="Zeng Q."/>
            <person name="Gargeya S."/>
            <person name="Fitzgerald M."/>
            <person name="Haas B."/>
            <person name="Abouelleil A."/>
            <person name="Allen A.W."/>
            <person name="Alvarado L."/>
            <person name="Arachchi H.M."/>
            <person name="Berlin A.M."/>
            <person name="Chapman S.B."/>
            <person name="Gainer-Dewar J."/>
            <person name="Goldberg J."/>
            <person name="Griggs A."/>
            <person name="Gujja S."/>
            <person name="Hansen M."/>
            <person name="Howarth C."/>
            <person name="Imamovic A."/>
            <person name="Ireland A."/>
            <person name="Larimer J."/>
            <person name="McCowan C."/>
            <person name="Murphy C."/>
            <person name="Pearson M."/>
            <person name="Poon T.W."/>
            <person name="Priest M."/>
            <person name="Roberts A."/>
            <person name="Saif S."/>
            <person name="Shea T."/>
            <person name="Sisk P."/>
            <person name="Sykes S."/>
            <person name="Wortman J."/>
            <person name="Nusbaum C."/>
            <person name="Birren B."/>
        </authorList>
    </citation>
    <scope>NUCLEOTIDE SEQUENCE [LARGE SCALE GENOMIC DNA]</scope>
    <source>
        <strain evidence="16 17">DSM 19448</strain>
    </source>
</reference>
<evidence type="ECO:0000259" key="15">
    <source>
        <dbReference type="Pfam" id="PF07715"/>
    </source>
</evidence>
<feature type="compositionally biased region" description="Basic and acidic residues" evidence="12">
    <location>
        <begin position="475"/>
        <end position="488"/>
    </location>
</feature>
<feature type="domain" description="TonB-dependent receptor plug" evidence="15">
    <location>
        <begin position="225"/>
        <end position="305"/>
    </location>
</feature>
<evidence type="ECO:0000256" key="12">
    <source>
        <dbReference type="SAM" id="MobiDB-lite"/>
    </source>
</evidence>
<keyword evidence="6 11" id="KW-0798">TonB box</keyword>
<evidence type="ECO:0000256" key="8">
    <source>
        <dbReference type="ARBA" id="ARBA00023170"/>
    </source>
</evidence>
<evidence type="ECO:0000256" key="7">
    <source>
        <dbReference type="ARBA" id="ARBA00023136"/>
    </source>
</evidence>
<feature type="region of interest" description="Disordered" evidence="12">
    <location>
        <begin position="475"/>
        <end position="495"/>
    </location>
</feature>
<dbReference type="Proteomes" id="UP000033047">
    <property type="component" value="Unassembled WGS sequence"/>
</dbReference>
<dbReference type="SUPFAM" id="SSF56935">
    <property type="entry name" value="Porins"/>
    <property type="match status" value="1"/>
</dbReference>
<evidence type="ECO:0000313" key="17">
    <source>
        <dbReference type="Proteomes" id="UP000033047"/>
    </source>
</evidence>
<keyword evidence="9 10" id="KW-0998">Cell outer membrane</keyword>
<evidence type="ECO:0000256" key="10">
    <source>
        <dbReference type="PROSITE-ProRule" id="PRU01360"/>
    </source>
</evidence>
<feature type="chain" id="PRO_5002488745" evidence="13">
    <location>
        <begin position="23"/>
        <end position="892"/>
    </location>
</feature>
<keyword evidence="8" id="KW-0675">Receptor</keyword>
<dbReference type="GO" id="GO:0015344">
    <property type="term" value="F:siderophore uptake transmembrane transporter activity"/>
    <property type="evidence" value="ECO:0007669"/>
    <property type="project" value="TreeGrafter"/>
</dbReference>
<dbReference type="PATRIC" id="fig|927665.4.peg.4534"/>
<protein>
    <submittedName>
        <fullName evidence="16">Uncharacterized protein</fullName>
    </submittedName>
</protein>
<sequence>MKLFIQLFILLLSLSILYPANATEADKAPTITLNISNLPLPDVLVIIEKQSEMSFSYESSVIKDIPKVTLQVNQVPLRTCLDMLFRDLSVTYTIKGKFIILRRKSNLVTISGFIRDQYTTEYLIGASVYNPKTQEGTATNNHGFFSLTVQQGDIQLETSYIGYQRFAYHLNDLKKDTVIEILLKSGKELQEIVVTGTNASQNPVYTPQMGTLKISQKTVKSIPTLLGESDVIKTLQTQPGVSAGTEGLAGMYVRGGNGDENLYMIDGIPLYQVNHLGGLFSAFNAEALKDVDFYKSAFPARYGGRLSSVVDVHTKDGNMKEYHGSAMLGLTSGNINFEGPLIKDKTSFNASLRRSWFDVLTAPALAIWNRIEKKDGKKRTGRYAFTDINMKVNHHFNDRSQGYVNLYFGQDFLKGGSTDYKTSDDNLYYESKDIGKLRWGNTVASAGWSYVMNHKMFSNISAYYTRYNSSIRRIEENQTGKKDDEEYKKSKRNTSTENGINDLGFRMNFDYLPTPAHHVRFGSNYIYHHFRPEYTQNEVTGDYEKLEVKDVKETLSANELAVYAEDDWTVNHFIRLNAGIRFSLYNVRQKTYTSLEPRISSRFLINPHLSLKASYARMSQYIHQINESYMSLPTDTWMPVSKKLRPLVSDQVSAGAYYNLHNDYSFSVEGYYKWMNHILDYKDGYNFLPSFIGWEDKLAQGKGWSYGVELIARKETGRVTGWLGYGLMWADRQFAEINDGKRYPAKFDNRHKLNVVANWKLSDKVELTGSWTFMTGNRLTASFENYEDLGQAHFPSDVAPIPPFMNTPGGLEYFTERNNFRLPAYHRLDLGINIYRPKKNGRMGIWNVSIYNVYCHMNAITLKKRFWYNYYCYFETMSILPIIPSVSYTYKF</sequence>
<evidence type="ECO:0000256" key="9">
    <source>
        <dbReference type="ARBA" id="ARBA00023237"/>
    </source>
</evidence>
<dbReference type="GO" id="GO:0009279">
    <property type="term" value="C:cell outer membrane"/>
    <property type="evidence" value="ECO:0007669"/>
    <property type="project" value="UniProtKB-SubCell"/>
</dbReference>
<dbReference type="SUPFAM" id="SSF49464">
    <property type="entry name" value="Carboxypeptidase regulatory domain-like"/>
    <property type="match status" value="1"/>
</dbReference>
<comment type="subcellular location">
    <subcellularLocation>
        <location evidence="1 10">Cell outer membrane</location>
        <topology evidence="1 10">Multi-pass membrane protein</topology>
    </subcellularLocation>
</comment>
<evidence type="ECO:0000256" key="3">
    <source>
        <dbReference type="ARBA" id="ARBA00022452"/>
    </source>
</evidence>
<keyword evidence="3 10" id="KW-1134">Transmembrane beta strand</keyword>
<dbReference type="AlphaFoldDB" id="A0A0F5IRP0"/>
<dbReference type="Pfam" id="PF00593">
    <property type="entry name" value="TonB_dep_Rec_b-barrel"/>
    <property type="match status" value="1"/>
</dbReference>
<accession>A0A0F5IRP0</accession>
<organism evidence="16 17">
    <name type="scientific">Parabacteroides goldsteinii DSM 19448 = WAL 12034</name>
    <dbReference type="NCBI Taxonomy" id="927665"/>
    <lineage>
        <taxon>Bacteria</taxon>
        <taxon>Pseudomonadati</taxon>
        <taxon>Bacteroidota</taxon>
        <taxon>Bacteroidia</taxon>
        <taxon>Bacteroidales</taxon>
        <taxon>Tannerellaceae</taxon>
        <taxon>Parabacteroides</taxon>
    </lineage>
</organism>
<name>A0A0F5IRP0_9BACT</name>
<dbReference type="HOGENOM" id="CLU_016599_0_0_10"/>
<dbReference type="STRING" id="927665.HMPREF1535_04416"/>
<dbReference type="Gene3D" id="2.40.170.20">
    <property type="entry name" value="TonB-dependent receptor, beta-barrel domain"/>
    <property type="match status" value="1"/>
</dbReference>
<dbReference type="InterPro" id="IPR036942">
    <property type="entry name" value="Beta-barrel_TonB_sf"/>
</dbReference>
<dbReference type="InterPro" id="IPR000531">
    <property type="entry name" value="Beta-barrel_TonB"/>
</dbReference>
<gene>
    <name evidence="16" type="ORF">HMPREF1535_04416</name>
</gene>
<dbReference type="PROSITE" id="PS52016">
    <property type="entry name" value="TONB_DEPENDENT_REC_3"/>
    <property type="match status" value="1"/>
</dbReference>
<dbReference type="Pfam" id="PF13715">
    <property type="entry name" value="CarbopepD_reg_2"/>
    <property type="match status" value="1"/>
</dbReference>
<evidence type="ECO:0000256" key="6">
    <source>
        <dbReference type="ARBA" id="ARBA00023077"/>
    </source>
</evidence>
<evidence type="ECO:0000256" key="5">
    <source>
        <dbReference type="ARBA" id="ARBA00022729"/>
    </source>
</evidence>
<dbReference type="GO" id="GO:0044718">
    <property type="term" value="P:siderophore transmembrane transport"/>
    <property type="evidence" value="ECO:0007669"/>
    <property type="project" value="TreeGrafter"/>
</dbReference>
<proteinExistence type="inferred from homology"/>
<feature type="signal peptide" evidence="13">
    <location>
        <begin position="1"/>
        <end position="22"/>
    </location>
</feature>
<evidence type="ECO:0000259" key="14">
    <source>
        <dbReference type="Pfam" id="PF00593"/>
    </source>
</evidence>
<dbReference type="PANTHER" id="PTHR30069:SF29">
    <property type="entry name" value="HEMOGLOBIN AND HEMOGLOBIN-HAPTOGLOBIN-BINDING PROTEIN 1-RELATED"/>
    <property type="match status" value="1"/>
</dbReference>
<dbReference type="InterPro" id="IPR008969">
    <property type="entry name" value="CarboxyPept-like_regulatory"/>
</dbReference>
<dbReference type="Gene3D" id="2.170.130.10">
    <property type="entry name" value="TonB-dependent receptor, plug domain"/>
    <property type="match status" value="1"/>
</dbReference>
<dbReference type="RefSeq" id="WP_046147420.1">
    <property type="nucleotide sequence ID" value="NZ_KQ033913.1"/>
</dbReference>
<dbReference type="Pfam" id="PF07715">
    <property type="entry name" value="Plug"/>
    <property type="match status" value="1"/>
</dbReference>
<dbReference type="Gene3D" id="2.60.40.1120">
    <property type="entry name" value="Carboxypeptidase-like, regulatory domain"/>
    <property type="match status" value="1"/>
</dbReference>
<dbReference type="InterPro" id="IPR037066">
    <property type="entry name" value="Plug_dom_sf"/>
</dbReference>
<comment type="similarity">
    <text evidence="10 11">Belongs to the TonB-dependent receptor family.</text>
</comment>
<evidence type="ECO:0000256" key="11">
    <source>
        <dbReference type="RuleBase" id="RU003357"/>
    </source>
</evidence>
<evidence type="ECO:0000256" key="2">
    <source>
        <dbReference type="ARBA" id="ARBA00022448"/>
    </source>
</evidence>
<keyword evidence="4 10" id="KW-0812">Transmembrane</keyword>
<keyword evidence="7 10" id="KW-0472">Membrane</keyword>
<dbReference type="InterPro" id="IPR012910">
    <property type="entry name" value="Plug_dom"/>
</dbReference>
<evidence type="ECO:0000256" key="1">
    <source>
        <dbReference type="ARBA" id="ARBA00004571"/>
    </source>
</evidence>
<dbReference type="EMBL" id="AQHV01000024">
    <property type="protein sequence ID" value="KKB48000.1"/>
    <property type="molecule type" value="Genomic_DNA"/>
</dbReference>
<evidence type="ECO:0000256" key="13">
    <source>
        <dbReference type="SAM" id="SignalP"/>
    </source>
</evidence>
<keyword evidence="5 13" id="KW-0732">Signal</keyword>
<evidence type="ECO:0000256" key="4">
    <source>
        <dbReference type="ARBA" id="ARBA00022692"/>
    </source>
</evidence>
<feature type="domain" description="TonB-dependent receptor-like beta-barrel" evidence="14">
    <location>
        <begin position="394"/>
        <end position="852"/>
    </location>
</feature>
<dbReference type="PANTHER" id="PTHR30069">
    <property type="entry name" value="TONB-DEPENDENT OUTER MEMBRANE RECEPTOR"/>
    <property type="match status" value="1"/>
</dbReference>
<dbReference type="InterPro" id="IPR039426">
    <property type="entry name" value="TonB-dep_rcpt-like"/>
</dbReference>